<feature type="signal peptide" evidence="8">
    <location>
        <begin position="1"/>
        <end position="26"/>
    </location>
</feature>
<organism evidence="9 10">
    <name type="scientific">Tilletiaria anomala (strain ATCC 24038 / CBS 436.72 / UBC 951)</name>
    <dbReference type="NCBI Taxonomy" id="1037660"/>
    <lineage>
        <taxon>Eukaryota</taxon>
        <taxon>Fungi</taxon>
        <taxon>Dikarya</taxon>
        <taxon>Basidiomycota</taxon>
        <taxon>Ustilaginomycotina</taxon>
        <taxon>Exobasidiomycetes</taxon>
        <taxon>Georgefischeriales</taxon>
        <taxon>Tilletiariaceae</taxon>
        <taxon>Tilletiaria</taxon>
    </lineage>
</organism>
<keyword evidence="10" id="KW-1185">Reference proteome</keyword>
<keyword evidence="7" id="KW-0812">Transmembrane</keyword>
<dbReference type="InterPro" id="IPR004911">
    <property type="entry name" value="Interferon-induced_GILT"/>
</dbReference>
<evidence type="ECO:0000256" key="6">
    <source>
        <dbReference type="SAM" id="MobiDB-lite"/>
    </source>
</evidence>
<feature type="compositionally biased region" description="Polar residues" evidence="6">
    <location>
        <begin position="495"/>
        <end position="514"/>
    </location>
</feature>
<dbReference type="PANTHER" id="PTHR13234">
    <property type="entry name" value="GAMMA-INTERFERON INDUCIBLE LYSOSOMAL THIOL REDUCTASE GILT"/>
    <property type="match status" value="1"/>
</dbReference>
<dbReference type="GO" id="GO:0005576">
    <property type="term" value="C:extracellular region"/>
    <property type="evidence" value="ECO:0007669"/>
    <property type="project" value="UniProtKB-SubCell"/>
</dbReference>
<dbReference type="OrthoDB" id="958254at2759"/>
<evidence type="ECO:0000313" key="9">
    <source>
        <dbReference type="EMBL" id="KDN37251.1"/>
    </source>
</evidence>
<dbReference type="Proteomes" id="UP000027361">
    <property type="component" value="Unassembled WGS sequence"/>
</dbReference>
<evidence type="ECO:0000256" key="2">
    <source>
        <dbReference type="ARBA" id="ARBA00005679"/>
    </source>
</evidence>
<keyword evidence="7" id="KW-1133">Transmembrane helix</keyword>
<comment type="caution">
    <text evidence="9">The sequence shown here is derived from an EMBL/GenBank/DDBJ whole genome shotgun (WGS) entry which is preliminary data.</text>
</comment>
<dbReference type="RefSeq" id="XP_013240316.1">
    <property type="nucleotide sequence ID" value="XM_013384862.1"/>
</dbReference>
<dbReference type="GeneID" id="25267328"/>
<dbReference type="HOGENOM" id="CLU_339841_0_0_1"/>
<feature type="compositionally biased region" description="Acidic residues" evidence="6">
    <location>
        <begin position="580"/>
        <end position="590"/>
    </location>
</feature>
<dbReference type="InParanoid" id="A0A066V704"/>
<keyword evidence="3" id="KW-0964">Secreted</keyword>
<feature type="transmembrane region" description="Helical" evidence="7">
    <location>
        <begin position="340"/>
        <end position="363"/>
    </location>
</feature>
<feature type="compositionally biased region" description="Polar residues" evidence="6">
    <location>
        <begin position="834"/>
        <end position="843"/>
    </location>
</feature>
<dbReference type="EMBL" id="JMSN01000143">
    <property type="protein sequence ID" value="KDN37251.1"/>
    <property type="molecule type" value="Genomic_DNA"/>
</dbReference>
<evidence type="ECO:0000256" key="7">
    <source>
        <dbReference type="SAM" id="Phobius"/>
    </source>
</evidence>
<evidence type="ECO:0000313" key="10">
    <source>
        <dbReference type="Proteomes" id="UP000027361"/>
    </source>
</evidence>
<dbReference type="GO" id="GO:0016671">
    <property type="term" value="F:oxidoreductase activity, acting on a sulfur group of donors, disulfide as acceptor"/>
    <property type="evidence" value="ECO:0007669"/>
    <property type="project" value="InterPro"/>
</dbReference>
<evidence type="ECO:0000256" key="5">
    <source>
        <dbReference type="ARBA" id="ARBA00023180"/>
    </source>
</evidence>
<feature type="region of interest" description="Disordered" evidence="6">
    <location>
        <begin position="781"/>
        <end position="854"/>
    </location>
</feature>
<proteinExistence type="inferred from homology"/>
<feature type="chain" id="PRO_5001627930" evidence="8">
    <location>
        <begin position="27"/>
        <end position="854"/>
    </location>
</feature>
<dbReference type="Pfam" id="PF03227">
    <property type="entry name" value="GILT"/>
    <property type="match status" value="1"/>
</dbReference>
<name>A0A066V704_TILAU</name>
<reference evidence="9 10" key="1">
    <citation type="submission" date="2014-05" db="EMBL/GenBank/DDBJ databases">
        <title>Draft genome sequence of a rare smut relative, Tilletiaria anomala UBC 951.</title>
        <authorList>
            <consortium name="DOE Joint Genome Institute"/>
            <person name="Toome M."/>
            <person name="Kuo A."/>
            <person name="Henrissat B."/>
            <person name="Lipzen A."/>
            <person name="Tritt A."/>
            <person name="Yoshinaga Y."/>
            <person name="Zane M."/>
            <person name="Barry K."/>
            <person name="Grigoriev I.V."/>
            <person name="Spatafora J.W."/>
            <person name="Aimea M.C."/>
        </authorList>
    </citation>
    <scope>NUCLEOTIDE SEQUENCE [LARGE SCALE GENOMIC DNA]</scope>
    <source>
        <strain evidence="9 10">UBC 951</strain>
    </source>
</reference>
<feature type="compositionally biased region" description="Basic and acidic residues" evidence="6">
    <location>
        <begin position="705"/>
        <end position="724"/>
    </location>
</feature>
<dbReference type="STRING" id="1037660.A0A066V704"/>
<keyword evidence="4 8" id="KW-0732">Signal</keyword>
<dbReference type="AlphaFoldDB" id="A0A066V704"/>
<sequence>MLWSYKASAATATAILAAFLVPAATARSIESHLDSNGVPQLVLQGGRVQDGSSTAAATKRVPVTLGVMSRCPDALYCEAFWNNVMSAPTKNIPGGSTVNTQIDLSLSFIGEPIGNNIQDAPYGVVCKHGDQECLGNIQELCVMKRLKSSKVGQRYDLSPSDAQAKWWDFVQCLNFEGLGEIGKNNALAKRCLDIVGGPHWENDGVEACIDGKEGRDLLLESVKASKKAGIKNSCTILIDSKPICTRDDNQWKNCSSGHDVSDFVHAIEVVHKRLNPRSGATGMVTSDAYQQPFFADNPSPFLTERAGPSLIKRQQQSASGGGSGILGDGGSSPPASPASVFTFVIAIALFIVVVAFVLLRIFLRNRRLRRMGLFVDDDFVRGGFLGTSTRITEDPLVPPKLWEAKIAEVRKTDSAWRGEANKNDAVYTWDALMPVAAALPPNLYPMLFDHEKATIAPAATTKAETIPASSDATTARHRFLAAPRIPRMLRRGNNEDASTQSNVHATSPVVTGTTADPDPTAVALEAAASEPTAASVNVTVLIAMPSTKTVFPSTKRLNPSVSASTLRSNLRISPTAEIPQVDEVDDDAEDSIDKGKMRRAPSLRSVRTGASVKSVAEARREAFFGEQAAKDAEAVTAGAHPTNGLDASIEEDELPELVFGTASVPIFKRIPTQTSFFGGTTETVLPVHPTRGDLLKLLEDAKSARERKAQADASRKAAESKKAAGQDSGNMVHNAATVQSIPHSPDADAQSERPVSVASSAHAALGLGDVVTRMMQANGNASNADVGHSSTHLAQSSLGPSFNISRDPAAPTDNHLLHQPSFDTLDSRYHDTQQGDCNATTQPIEVPHTSVPAP</sequence>
<feature type="region of interest" description="Disordered" evidence="6">
    <location>
        <begin position="573"/>
        <end position="600"/>
    </location>
</feature>
<evidence type="ECO:0000256" key="4">
    <source>
        <dbReference type="ARBA" id="ARBA00022729"/>
    </source>
</evidence>
<evidence type="ECO:0000256" key="8">
    <source>
        <dbReference type="SAM" id="SignalP"/>
    </source>
</evidence>
<dbReference type="PANTHER" id="PTHR13234:SF8">
    <property type="entry name" value="GAMMA-INTERFERON-INDUCIBLE LYSOSOMAL THIOL REDUCTASE"/>
    <property type="match status" value="1"/>
</dbReference>
<gene>
    <name evidence="9" type="ORF">K437DRAFT_296604</name>
</gene>
<feature type="compositionally biased region" description="Polar residues" evidence="6">
    <location>
        <begin position="781"/>
        <end position="804"/>
    </location>
</feature>
<keyword evidence="7" id="KW-0472">Membrane</keyword>
<protein>
    <submittedName>
        <fullName evidence="9">Uncharacterized protein</fullName>
    </submittedName>
</protein>
<feature type="region of interest" description="Disordered" evidence="6">
    <location>
        <begin position="492"/>
        <end position="517"/>
    </location>
</feature>
<feature type="region of interest" description="Disordered" evidence="6">
    <location>
        <begin position="705"/>
        <end position="731"/>
    </location>
</feature>
<keyword evidence="5" id="KW-0325">Glycoprotein</keyword>
<comment type="subcellular location">
    <subcellularLocation>
        <location evidence="1">Secreted</location>
    </subcellularLocation>
</comment>
<dbReference type="OMA" id="QCQNYAG"/>
<accession>A0A066V704</accession>
<evidence type="ECO:0000256" key="1">
    <source>
        <dbReference type="ARBA" id="ARBA00004613"/>
    </source>
</evidence>
<comment type="similarity">
    <text evidence="2">Belongs to the GILT family.</text>
</comment>
<evidence type="ECO:0000256" key="3">
    <source>
        <dbReference type="ARBA" id="ARBA00022525"/>
    </source>
</evidence>